<dbReference type="EMBL" id="AVOT02001324">
    <property type="protein sequence ID" value="MBW0466526.1"/>
    <property type="molecule type" value="Genomic_DNA"/>
</dbReference>
<keyword evidence="2" id="KW-1185">Reference proteome</keyword>
<name>A0A9Q3GGL0_9BASI</name>
<evidence type="ECO:0000313" key="1">
    <source>
        <dbReference type="EMBL" id="MBW0466526.1"/>
    </source>
</evidence>
<comment type="caution">
    <text evidence="1">The sequence shown here is derived from an EMBL/GenBank/DDBJ whole genome shotgun (WGS) entry which is preliminary data.</text>
</comment>
<dbReference type="Proteomes" id="UP000765509">
    <property type="component" value="Unassembled WGS sequence"/>
</dbReference>
<dbReference type="AlphaFoldDB" id="A0A9Q3GGL0"/>
<accession>A0A9Q3GGL0</accession>
<evidence type="ECO:0000313" key="2">
    <source>
        <dbReference type="Proteomes" id="UP000765509"/>
    </source>
</evidence>
<gene>
    <name evidence="1" type="ORF">O181_006241</name>
</gene>
<protein>
    <submittedName>
        <fullName evidence="1">Uncharacterized protein</fullName>
    </submittedName>
</protein>
<reference evidence="1" key="1">
    <citation type="submission" date="2021-03" db="EMBL/GenBank/DDBJ databases">
        <title>Draft genome sequence of rust myrtle Austropuccinia psidii MF-1, a brazilian biotype.</title>
        <authorList>
            <person name="Quecine M.C."/>
            <person name="Pachon D.M.R."/>
            <person name="Bonatelli M.L."/>
            <person name="Correr F.H."/>
            <person name="Franceschini L.M."/>
            <person name="Leite T.F."/>
            <person name="Margarido G.R.A."/>
            <person name="Almeida C.A."/>
            <person name="Ferrarezi J.A."/>
            <person name="Labate C.A."/>
        </authorList>
    </citation>
    <scope>NUCLEOTIDE SEQUENCE</scope>
    <source>
        <strain evidence="1">MF-1</strain>
    </source>
</reference>
<sequence>MSFGNDKYSVDKDPDEWCLRQSKRLKSIDPEMNTQVRNHKILTQIPRELEHAVKCRFNQSFTQDDIANTLQDVRKIKNMGKYSQYRSSSLKEKEHFREDFKDKLKERVAEVTKNKTSCHDFGQQTTMLITVQRQIKNSMPLKSPSGRIPNRGFQIRLYG</sequence>
<proteinExistence type="predicted"/>
<organism evidence="1 2">
    <name type="scientific">Austropuccinia psidii MF-1</name>
    <dbReference type="NCBI Taxonomy" id="1389203"/>
    <lineage>
        <taxon>Eukaryota</taxon>
        <taxon>Fungi</taxon>
        <taxon>Dikarya</taxon>
        <taxon>Basidiomycota</taxon>
        <taxon>Pucciniomycotina</taxon>
        <taxon>Pucciniomycetes</taxon>
        <taxon>Pucciniales</taxon>
        <taxon>Sphaerophragmiaceae</taxon>
        <taxon>Austropuccinia</taxon>
    </lineage>
</organism>